<dbReference type="OrthoDB" id="4139357at2759"/>
<dbReference type="Proteomes" id="UP000078348">
    <property type="component" value="Unassembled WGS sequence"/>
</dbReference>
<feature type="transmembrane region" description="Helical" evidence="6">
    <location>
        <begin position="223"/>
        <end position="247"/>
    </location>
</feature>
<dbReference type="Pfam" id="PF07690">
    <property type="entry name" value="MFS_1"/>
    <property type="match status" value="1"/>
</dbReference>
<dbReference type="AlphaFoldDB" id="A0A196SE70"/>
<reference evidence="8 9" key="1">
    <citation type="submission" date="2016-05" db="EMBL/GenBank/DDBJ databases">
        <title>Nuclear genome of Blastocystis sp. subtype 1 NandII.</title>
        <authorList>
            <person name="Gentekaki E."/>
            <person name="Curtis B."/>
            <person name="Stairs C."/>
            <person name="Eme L."/>
            <person name="Herman E."/>
            <person name="Klimes V."/>
            <person name="Arias M.C."/>
            <person name="Elias M."/>
            <person name="Hilliou F."/>
            <person name="Klute M."/>
            <person name="Malik S.-B."/>
            <person name="Pightling A."/>
            <person name="Rachubinski R."/>
            <person name="Salas D."/>
            <person name="Schlacht A."/>
            <person name="Suga H."/>
            <person name="Archibald J."/>
            <person name="Ball S.G."/>
            <person name="Clark G."/>
            <person name="Dacks J."/>
            <person name="Van Der Giezen M."/>
            <person name="Tsaousis A."/>
            <person name="Roger A."/>
        </authorList>
    </citation>
    <scope>NUCLEOTIDE SEQUENCE [LARGE SCALE GENOMIC DNA]</scope>
    <source>
        <strain evidence="9">ATCC 50177 / NandII</strain>
    </source>
</reference>
<evidence type="ECO:0000256" key="2">
    <source>
        <dbReference type="ARBA" id="ARBA00022448"/>
    </source>
</evidence>
<feature type="transmembrane region" description="Helical" evidence="6">
    <location>
        <begin position="133"/>
        <end position="159"/>
    </location>
</feature>
<feature type="domain" description="Major facilitator superfamily (MFS) profile" evidence="7">
    <location>
        <begin position="7"/>
        <end position="423"/>
    </location>
</feature>
<evidence type="ECO:0000256" key="5">
    <source>
        <dbReference type="ARBA" id="ARBA00023136"/>
    </source>
</evidence>
<keyword evidence="5 6" id="KW-0472">Membrane</keyword>
<dbReference type="GO" id="GO:0016020">
    <property type="term" value="C:membrane"/>
    <property type="evidence" value="ECO:0007669"/>
    <property type="project" value="UniProtKB-SubCell"/>
</dbReference>
<name>A0A196SE70_BLAHN</name>
<accession>A0A196SE70</accession>
<keyword evidence="3 6" id="KW-0812">Transmembrane</keyword>
<feature type="transmembrane region" description="Helical" evidence="6">
    <location>
        <begin position="402"/>
        <end position="421"/>
    </location>
</feature>
<evidence type="ECO:0000313" key="9">
    <source>
        <dbReference type="Proteomes" id="UP000078348"/>
    </source>
</evidence>
<dbReference type="Gene3D" id="1.20.1250.20">
    <property type="entry name" value="MFS general substrate transporter like domains"/>
    <property type="match status" value="1"/>
</dbReference>
<comment type="caution">
    <text evidence="8">The sequence shown here is derived from an EMBL/GenBank/DDBJ whole genome shotgun (WGS) entry which is preliminary data.</text>
</comment>
<dbReference type="GO" id="GO:0022857">
    <property type="term" value="F:transmembrane transporter activity"/>
    <property type="evidence" value="ECO:0007669"/>
    <property type="project" value="InterPro"/>
</dbReference>
<protein>
    <submittedName>
        <fullName evidence="8">Zinc induced facilitator-like 2 protein</fullName>
    </submittedName>
</protein>
<dbReference type="InterPro" id="IPR020846">
    <property type="entry name" value="MFS_dom"/>
</dbReference>
<feature type="transmembrane region" description="Helical" evidence="6">
    <location>
        <begin position="268"/>
        <end position="289"/>
    </location>
</feature>
<organism evidence="8 9">
    <name type="scientific">Blastocystis sp. subtype 1 (strain ATCC 50177 / NandII)</name>
    <dbReference type="NCBI Taxonomy" id="478820"/>
    <lineage>
        <taxon>Eukaryota</taxon>
        <taxon>Sar</taxon>
        <taxon>Stramenopiles</taxon>
        <taxon>Bigyra</taxon>
        <taxon>Opalozoa</taxon>
        <taxon>Opalinata</taxon>
        <taxon>Blastocystidae</taxon>
        <taxon>Blastocystis</taxon>
    </lineage>
</organism>
<keyword evidence="2" id="KW-0813">Transport</keyword>
<dbReference type="InterPro" id="IPR036259">
    <property type="entry name" value="MFS_trans_sf"/>
</dbReference>
<feature type="transmembrane region" description="Helical" evidence="6">
    <location>
        <begin position="47"/>
        <end position="70"/>
    </location>
</feature>
<feature type="transmembrane region" description="Helical" evidence="6">
    <location>
        <begin position="328"/>
        <end position="352"/>
    </location>
</feature>
<dbReference type="PROSITE" id="PS50850">
    <property type="entry name" value="MFS"/>
    <property type="match status" value="1"/>
</dbReference>
<evidence type="ECO:0000256" key="6">
    <source>
        <dbReference type="SAM" id="Phobius"/>
    </source>
</evidence>
<evidence type="ECO:0000259" key="7">
    <source>
        <dbReference type="PROSITE" id="PS50850"/>
    </source>
</evidence>
<comment type="subcellular location">
    <subcellularLocation>
        <location evidence="1">Membrane</location>
        <topology evidence="1">Multi-pass membrane protein</topology>
    </subcellularLocation>
</comment>
<dbReference type="PANTHER" id="PTHR23504">
    <property type="entry name" value="MAJOR FACILITATOR SUPERFAMILY DOMAIN-CONTAINING PROTEIN 10"/>
    <property type="match status" value="1"/>
</dbReference>
<sequence>MKSNLVALTTVLVLLFIEQIVYGMFYSDLSFITQSFFPGMDKKKLGYYAGYLLSAFYLGQLPGSVFWGWLADKCGRKKPLMVIVFLDAICVLSFAFLQNYYVAVAVRFVWGFLDGHYPLVKTLATDYSTEENVALHTSFLFVSVSFGNAIAPLLGGYFSDPEHISDWLLQLFPILRTKQFCLPFLICGLLLFLCLFFVILFVTETKNDKDTLLADSPPPVSLFNTWILLAIVLYGFEALMQCSYDSLISLWLSTDRSLGGFGWDAQRIGNYLCFVCPMQAMNLVLFPVLVKACGAARTYRVIVSIQTVVLFVTPLISYCAMSTATVSALYVFMSSFHLCRVILFNSAIVLIADHSEKNNRGKLYGISQMICGSGRFIGPPCLTSLFAWSIQSSRPFPIDHCLSFFVLATVSVSNIVIAWFIPS</sequence>
<evidence type="ECO:0000256" key="1">
    <source>
        <dbReference type="ARBA" id="ARBA00004141"/>
    </source>
</evidence>
<evidence type="ECO:0000256" key="3">
    <source>
        <dbReference type="ARBA" id="ARBA00022692"/>
    </source>
</evidence>
<dbReference type="SUPFAM" id="SSF103473">
    <property type="entry name" value="MFS general substrate transporter"/>
    <property type="match status" value="1"/>
</dbReference>
<proteinExistence type="predicted"/>
<feature type="transmembrane region" description="Helical" evidence="6">
    <location>
        <begin position="82"/>
        <end position="113"/>
    </location>
</feature>
<dbReference type="InterPro" id="IPR011701">
    <property type="entry name" value="MFS"/>
</dbReference>
<feature type="transmembrane region" description="Helical" evidence="6">
    <location>
        <begin position="301"/>
        <end position="321"/>
    </location>
</feature>
<keyword evidence="4 6" id="KW-1133">Transmembrane helix</keyword>
<gene>
    <name evidence="8" type="ORF">AV274_3654</name>
</gene>
<dbReference type="PANTHER" id="PTHR23504:SF15">
    <property type="entry name" value="MAJOR FACILITATOR SUPERFAMILY (MFS) PROFILE DOMAIN-CONTAINING PROTEIN"/>
    <property type="match status" value="1"/>
</dbReference>
<dbReference type="EMBL" id="LXWW01000228">
    <property type="protein sequence ID" value="OAO14611.1"/>
    <property type="molecule type" value="Genomic_DNA"/>
</dbReference>
<evidence type="ECO:0000313" key="8">
    <source>
        <dbReference type="EMBL" id="OAO14611.1"/>
    </source>
</evidence>
<feature type="transmembrane region" description="Helical" evidence="6">
    <location>
        <begin position="364"/>
        <end position="390"/>
    </location>
</feature>
<keyword evidence="9" id="KW-1185">Reference proteome</keyword>
<evidence type="ECO:0000256" key="4">
    <source>
        <dbReference type="ARBA" id="ARBA00022989"/>
    </source>
</evidence>
<feature type="transmembrane region" description="Helical" evidence="6">
    <location>
        <begin position="180"/>
        <end position="203"/>
    </location>
</feature>